<evidence type="ECO:0000256" key="4">
    <source>
        <dbReference type="ARBA" id="ARBA00013457"/>
    </source>
</evidence>
<evidence type="ECO:0000256" key="11">
    <source>
        <dbReference type="ARBA" id="ARBA00049401"/>
    </source>
</evidence>
<dbReference type="Pfam" id="PF03060">
    <property type="entry name" value="NMO"/>
    <property type="match status" value="1"/>
</dbReference>
<comment type="similarity">
    <text evidence="3">Belongs to the nitronate monooxygenase family. NMO class I subfamily.</text>
</comment>
<keyword evidence="7" id="KW-0288">FMN</keyword>
<accession>A0ABZ2N865</accession>
<dbReference type="Proteomes" id="UP001387364">
    <property type="component" value="Chromosome"/>
</dbReference>
<evidence type="ECO:0000313" key="12">
    <source>
        <dbReference type="EMBL" id="WXB93500.1"/>
    </source>
</evidence>
<keyword evidence="13" id="KW-1185">Reference proteome</keyword>
<dbReference type="InterPro" id="IPR004136">
    <property type="entry name" value="NMO"/>
</dbReference>
<dbReference type="PANTHER" id="PTHR42747">
    <property type="entry name" value="NITRONATE MONOOXYGENASE-RELATED"/>
    <property type="match status" value="1"/>
</dbReference>
<proteinExistence type="inferred from homology"/>
<evidence type="ECO:0000313" key="13">
    <source>
        <dbReference type="Proteomes" id="UP001387364"/>
    </source>
</evidence>
<dbReference type="Gene3D" id="3.20.20.70">
    <property type="entry name" value="Aldolase class I"/>
    <property type="match status" value="1"/>
</dbReference>
<dbReference type="PANTHER" id="PTHR42747:SF3">
    <property type="entry name" value="NITRONATE MONOOXYGENASE-RELATED"/>
    <property type="match status" value="1"/>
</dbReference>
<dbReference type="GO" id="GO:0004497">
    <property type="term" value="F:monooxygenase activity"/>
    <property type="evidence" value="ECO:0007669"/>
    <property type="project" value="UniProtKB-KW"/>
</dbReference>
<evidence type="ECO:0000256" key="1">
    <source>
        <dbReference type="ARBA" id="ARBA00001917"/>
    </source>
</evidence>
<organism evidence="12 13">
    <name type="scientific">Bacillus kandeliae</name>
    <dbReference type="NCBI Taxonomy" id="3129297"/>
    <lineage>
        <taxon>Bacteria</taxon>
        <taxon>Bacillati</taxon>
        <taxon>Bacillota</taxon>
        <taxon>Bacilli</taxon>
        <taxon>Bacillales</taxon>
        <taxon>Bacillaceae</taxon>
        <taxon>Bacillus</taxon>
    </lineage>
</organism>
<evidence type="ECO:0000256" key="2">
    <source>
        <dbReference type="ARBA" id="ARBA00003535"/>
    </source>
</evidence>
<evidence type="ECO:0000256" key="10">
    <source>
        <dbReference type="ARBA" id="ARBA00031155"/>
    </source>
</evidence>
<comment type="function">
    <text evidence="2">Nitronate monooxygenase that uses molecular oxygen to catalyze the oxidative denitrification of alkyl nitronates. Acts on propionate 3-nitronate (P3N), the presumed physiological substrate. Probably functions in the detoxification of P3N, a metabolic poison produced by plants and fungi as a defense mechanism.</text>
</comment>
<evidence type="ECO:0000256" key="5">
    <source>
        <dbReference type="ARBA" id="ARBA00022575"/>
    </source>
</evidence>
<sequence>MFGLTIHLPVWQAPMAGVTTPELVAAVSNAGGLGNIGAGYLSGEQTEQFIHQVKKLTDASFGINLFVPEQVEDASEKVKYAQSVLASYRQELGMEPDTLETMTVQSAYWEQIEVVLKEKVPICSFTFGLPEEEVIQRLKANGTTVIGTATTVDEAVAVENAGMDAVIVQGSEAGGHRGSFQEPERLIGLMSLLPQVVQEVQIPVIAAGGIMNGHGVAAALCLGASAVQMGTAFLVTEESGAHPLHKEVILTANEKDAVLTKAFSGKSARGIANRFLNEMQEHEAGLPPYPVQNTLTAEIRKHAAKLNKVDYLSLWSGQSPRLSKRQTAEQLISLIEKEVEEALQASVERLRG</sequence>
<dbReference type="EMBL" id="CP147404">
    <property type="protein sequence ID" value="WXB93500.1"/>
    <property type="molecule type" value="Genomic_DNA"/>
</dbReference>
<keyword evidence="6" id="KW-0285">Flavoprotein</keyword>
<evidence type="ECO:0000256" key="7">
    <source>
        <dbReference type="ARBA" id="ARBA00022643"/>
    </source>
</evidence>
<protein>
    <recommendedName>
        <fullName evidence="4">Probable nitronate monooxygenase</fullName>
    </recommendedName>
    <alternativeName>
        <fullName evidence="10">Propionate 3-nitronate monooxygenase</fullName>
    </alternativeName>
</protein>
<keyword evidence="5" id="KW-0216">Detoxification</keyword>
<evidence type="ECO:0000256" key="6">
    <source>
        <dbReference type="ARBA" id="ARBA00022630"/>
    </source>
</evidence>
<evidence type="ECO:0000256" key="3">
    <source>
        <dbReference type="ARBA" id="ARBA00009881"/>
    </source>
</evidence>
<dbReference type="InterPro" id="IPR013785">
    <property type="entry name" value="Aldolase_TIM"/>
</dbReference>
<evidence type="ECO:0000256" key="9">
    <source>
        <dbReference type="ARBA" id="ARBA00023033"/>
    </source>
</evidence>
<gene>
    <name evidence="12" type="ORF">WDJ61_02190</name>
</gene>
<keyword evidence="8" id="KW-0560">Oxidoreductase</keyword>
<comment type="catalytic activity">
    <reaction evidence="11">
        <text>3 propionate 3-nitronate + 3 O2 + H2O = 3 3-oxopropanoate + 2 nitrate + nitrite + H2O2 + 3 H(+)</text>
        <dbReference type="Rhea" id="RHEA:57332"/>
        <dbReference type="ChEBI" id="CHEBI:15377"/>
        <dbReference type="ChEBI" id="CHEBI:15378"/>
        <dbReference type="ChEBI" id="CHEBI:15379"/>
        <dbReference type="ChEBI" id="CHEBI:16240"/>
        <dbReference type="ChEBI" id="CHEBI:16301"/>
        <dbReference type="ChEBI" id="CHEBI:17632"/>
        <dbReference type="ChEBI" id="CHEBI:33190"/>
        <dbReference type="ChEBI" id="CHEBI:136067"/>
    </reaction>
</comment>
<name>A0ABZ2N865_9BACI</name>
<keyword evidence="9 12" id="KW-0503">Monooxygenase</keyword>
<dbReference type="RefSeq" id="WP_338752841.1">
    <property type="nucleotide sequence ID" value="NZ_CP147404.1"/>
</dbReference>
<dbReference type="CDD" id="cd04730">
    <property type="entry name" value="NPD_like"/>
    <property type="match status" value="1"/>
</dbReference>
<reference evidence="12 13" key="1">
    <citation type="submission" date="2024-02" db="EMBL/GenBank/DDBJ databases">
        <title>Seven novel Bacillus-like species.</title>
        <authorList>
            <person name="Liu G."/>
        </authorList>
    </citation>
    <scope>NUCLEOTIDE SEQUENCE [LARGE SCALE GENOMIC DNA]</scope>
    <source>
        <strain evidence="12 13">FJAT-52991</strain>
    </source>
</reference>
<dbReference type="SUPFAM" id="SSF51412">
    <property type="entry name" value="Inosine monophosphate dehydrogenase (IMPDH)"/>
    <property type="match status" value="1"/>
</dbReference>
<comment type="cofactor">
    <cofactor evidence="1">
        <name>FMN</name>
        <dbReference type="ChEBI" id="CHEBI:58210"/>
    </cofactor>
</comment>
<evidence type="ECO:0000256" key="8">
    <source>
        <dbReference type="ARBA" id="ARBA00023002"/>
    </source>
</evidence>